<keyword evidence="2" id="KW-0479">Metal-binding</keyword>
<reference evidence="5 6" key="1">
    <citation type="submission" date="2016-01" db="EMBL/GenBank/DDBJ databases">
        <authorList>
            <person name="Oliw E.H."/>
        </authorList>
    </citation>
    <scope>NUCLEOTIDE SEQUENCE [LARGE SCALE GENOMIC DNA]</scope>
    <source>
        <strain evidence="5">LMG 27134</strain>
    </source>
</reference>
<dbReference type="GO" id="GO:0046872">
    <property type="term" value="F:metal ion binding"/>
    <property type="evidence" value="ECO:0007669"/>
    <property type="project" value="UniProtKB-KW"/>
</dbReference>
<organism evidence="5 6">
    <name type="scientific">Caballeronia udeis</name>
    <dbReference type="NCBI Taxonomy" id="1232866"/>
    <lineage>
        <taxon>Bacteria</taxon>
        <taxon>Pseudomonadati</taxon>
        <taxon>Pseudomonadota</taxon>
        <taxon>Betaproteobacteria</taxon>
        <taxon>Burkholderiales</taxon>
        <taxon>Burkholderiaceae</taxon>
        <taxon>Caballeronia</taxon>
    </lineage>
</organism>
<dbReference type="SUPFAM" id="SSF52833">
    <property type="entry name" value="Thioredoxin-like"/>
    <property type="match status" value="1"/>
</dbReference>
<proteinExistence type="inferred from homology"/>
<dbReference type="InterPro" id="IPR036249">
    <property type="entry name" value="Thioredoxin-like_sf"/>
</dbReference>
<dbReference type="CDD" id="cd02968">
    <property type="entry name" value="SCO"/>
    <property type="match status" value="1"/>
</dbReference>
<feature type="binding site" evidence="2">
    <location>
        <position position="78"/>
    </location>
    <ligand>
        <name>Cu cation</name>
        <dbReference type="ChEBI" id="CHEBI:23378"/>
    </ligand>
</feature>
<dbReference type="Pfam" id="PF02630">
    <property type="entry name" value="SCO1-SenC"/>
    <property type="match status" value="1"/>
</dbReference>
<feature type="disulfide bond" description="Redox-active" evidence="3">
    <location>
        <begin position="74"/>
        <end position="78"/>
    </location>
</feature>
<dbReference type="EMBL" id="FCOK02000084">
    <property type="protein sequence ID" value="SAL67379.1"/>
    <property type="molecule type" value="Genomic_DNA"/>
</dbReference>
<sequence length="196" mass="21255">MTALTRRKILRATALAVTAAVSPKVYAQHGNMGPVRPPVRLTDVSVVDQTGTTRPLEELLREGVTAVQTIYTGCSSVCPLQGALFGAVQDRMLQARTRYPIRLLSIGIDPFGDVPSALREWLARFNAGPGWDAVTLAPDAVDRTRAELAGRASLPSNIADHSTQVYCFDHNAMLRWRSADFPRVEEVCDVLGALGV</sequence>
<dbReference type="Gene3D" id="3.40.30.10">
    <property type="entry name" value="Glutaredoxin"/>
    <property type="match status" value="1"/>
</dbReference>
<protein>
    <recommendedName>
        <fullName evidence="7">Electron transport protein SCO1/SenC</fullName>
    </recommendedName>
</protein>
<feature type="binding site" evidence="2">
    <location>
        <position position="161"/>
    </location>
    <ligand>
        <name>Cu cation</name>
        <dbReference type="ChEBI" id="CHEBI:23378"/>
    </ligand>
</feature>
<evidence type="ECO:0000256" key="2">
    <source>
        <dbReference type="PIRSR" id="PIRSR603782-1"/>
    </source>
</evidence>
<dbReference type="InterPro" id="IPR006311">
    <property type="entry name" value="TAT_signal"/>
</dbReference>
<comment type="similarity">
    <text evidence="1">Belongs to the SCO1/2 family.</text>
</comment>
<dbReference type="PROSITE" id="PS51318">
    <property type="entry name" value="TAT"/>
    <property type="match status" value="1"/>
</dbReference>
<accession>A0A158JFZ0</accession>
<evidence type="ECO:0000313" key="6">
    <source>
        <dbReference type="Proteomes" id="UP000054683"/>
    </source>
</evidence>
<evidence type="ECO:0000256" key="3">
    <source>
        <dbReference type="PIRSR" id="PIRSR603782-2"/>
    </source>
</evidence>
<feature type="binding site" evidence="2">
    <location>
        <position position="74"/>
    </location>
    <ligand>
        <name>Cu cation</name>
        <dbReference type="ChEBI" id="CHEBI:23378"/>
    </ligand>
</feature>
<feature type="signal peptide" evidence="4">
    <location>
        <begin position="1"/>
        <end position="27"/>
    </location>
</feature>
<evidence type="ECO:0000256" key="4">
    <source>
        <dbReference type="SAM" id="SignalP"/>
    </source>
</evidence>
<dbReference type="RefSeq" id="WP_062091860.1">
    <property type="nucleotide sequence ID" value="NZ_FCOK02000084.1"/>
</dbReference>
<keyword evidence="3" id="KW-1015">Disulfide bond</keyword>
<dbReference type="Proteomes" id="UP000054683">
    <property type="component" value="Unassembled WGS sequence"/>
</dbReference>
<dbReference type="AlphaFoldDB" id="A0A158JFZ0"/>
<keyword evidence="2" id="KW-0186">Copper</keyword>
<evidence type="ECO:0000256" key="1">
    <source>
        <dbReference type="ARBA" id="ARBA00010996"/>
    </source>
</evidence>
<name>A0A158JFZ0_9BURK</name>
<evidence type="ECO:0000313" key="5">
    <source>
        <dbReference type="EMBL" id="SAL67379.1"/>
    </source>
</evidence>
<dbReference type="InterPro" id="IPR003782">
    <property type="entry name" value="SCO1/SenC"/>
</dbReference>
<keyword evidence="4" id="KW-0732">Signal</keyword>
<evidence type="ECO:0008006" key="7">
    <source>
        <dbReference type="Google" id="ProtNLM"/>
    </source>
</evidence>
<dbReference type="OrthoDB" id="9180103at2"/>
<gene>
    <name evidence="5" type="ORF">AWB69_07727</name>
</gene>
<feature type="chain" id="PRO_5008502080" description="Electron transport protein SCO1/SenC" evidence="4">
    <location>
        <begin position="28"/>
        <end position="196"/>
    </location>
</feature>